<feature type="non-terminal residue" evidence="1">
    <location>
        <position position="1"/>
    </location>
</feature>
<organism evidence="1">
    <name type="scientific">mine drainage metagenome</name>
    <dbReference type="NCBI Taxonomy" id="410659"/>
    <lineage>
        <taxon>unclassified sequences</taxon>
        <taxon>metagenomes</taxon>
        <taxon>ecological metagenomes</taxon>
    </lineage>
</organism>
<proteinExistence type="predicted"/>
<protein>
    <recommendedName>
        <fullName evidence="2">Transposase</fullName>
    </recommendedName>
</protein>
<sequence length="335" mass="37180">NVSEHRRAKAAKEQRHKPRHLSFGYRSTHEHAMKRRRLAHLRAEVAHLRSDIEAEIVHITRGGKRLARLRLHLADAGLTEDEWRARWAAKRWGFGANGETGKKFGNESIRVSPDGTLEVDLPKALAGMANVTRRGVTRYRFDAAVSFSSRKEDWLAQVKANRAVAYNVVSAETGRVYLDASFTPVESRRVPSLADLRADPTLRVLGLDLNHGFLAASVLDASGNPLQILDDIPLVTEDLSTSARDGHLRQAITEALDAAELHDCKAIAVENLGFDEMRATGRENYGSKKWFRKVVSGIPTAKFRDRLVAMAGRKGIAVLGVPAGNDRLNWPHLEA</sequence>
<comment type="caution">
    <text evidence="1">The sequence shown here is derived from an EMBL/GenBank/DDBJ whole genome shotgun (WGS) entry which is preliminary data.</text>
</comment>
<reference evidence="1" key="1">
    <citation type="submission" date="2013-08" db="EMBL/GenBank/DDBJ databases">
        <authorList>
            <person name="Mendez C."/>
            <person name="Richter M."/>
            <person name="Ferrer M."/>
            <person name="Sanchez J."/>
        </authorList>
    </citation>
    <scope>NUCLEOTIDE SEQUENCE</scope>
</reference>
<evidence type="ECO:0008006" key="2">
    <source>
        <dbReference type="Google" id="ProtNLM"/>
    </source>
</evidence>
<reference evidence="1" key="2">
    <citation type="journal article" date="2014" name="ISME J.">
        <title>Microbial stratification in low pH oxic and suboxic macroscopic growths along an acid mine drainage.</title>
        <authorList>
            <person name="Mendez-Garcia C."/>
            <person name="Mesa V."/>
            <person name="Sprenger R.R."/>
            <person name="Richter M."/>
            <person name="Diez M.S."/>
            <person name="Solano J."/>
            <person name="Bargiela R."/>
            <person name="Golyshina O.V."/>
            <person name="Manteca A."/>
            <person name="Ramos J.L."/>
            <person name="Gallego J.R."/>
            <person name="Llorente I."/>
            <person name="Martins Dos Santos V.A."/>
            <person name="Jensen O.N."/>
            <person name="Pelaez A.I."/>
            <person name="Sanchez J."/>
            <person name="Ferrer M."/>
        </authorList>
    </citation>
    <scope>NUCLEOTIDE SEQUENCE</scope>
</reference>
<accession>T1B749</accession>
<gene>
    <name evidence="1" type="ORF">B1B_11377</name>
</gene>
<dbReference type="EMBL" id="AUZY01007387">
    <property type="protein sequence ID" value="EQD50025.1"/>
    <property type="molecule type" value="Genomic_DNA"/>
</dbReference>
<evidence type="ECO:0000313" key="1">
    <source>
        <dbReference type="EMBL" id="EQD50025.1"/>
    </source>
</evidence>
<dbReference type="AlphaFoldDB" id="T1B749"/>
<name>T1B749_9ZZZZ</name>